<dbReference type="GO" id="GO:0016020">
    <property type="term" value="C:membrane"/>
    <property type="evidence" value="ECO:0007669"/>
    <property type="project" value="InterPro"/>
</dbReference>
<sequence>MTGLGLFLALASAATWGVADFWGGLVSRRLPTIAVTVISQAAGFVVVLVALGLHGSLDHRSFWIGILAGLGGGSGLAAFYRALSLGTMSIVSPLAACGAVVPFVISIATGERPSVLAFGGAGLALAGAVLASVEEHRSEAPDRARAVLLAVVAAVLLGVFTYFLGLGGRQGDALSTLVGARVGSLAFLIALALVIREKPFVPRGSIAVVAAIGVCDMTANALFAFASTHGLLALVSVLGSLYPIMTVMLAHLLLHERLSPVQKAGVGAALVGVAALAAG</sequence>
<feature type="domain" description="EamA" evidence="2">
    <location>
        <begin position="4"/>
        <end position="132"/>
    </location>
</feature>
<feature type="transmembrane region" description="Helical" evidence="1">
    <location>
        <begin position="173"/>
        <end position="194"/>
    </location>
</feature>
<evidence type="ECO:0000259" key="2">
    <source>
        <dbReference type="Pfam" id="PF00892"/>
    </source>
</evidence>
<dbReference type="InterPro" id="IPR037185">
    <property type="entry name" value="EmrE-like"/>
</dbReference>
<dbReference type="AlphaFoldDB" id="A0A6J6PS02"/>
<feature type="transmembrane region" description="Helical" evidence="1">
    <location>
        <begin position="61"/>
        <end position="83"/>
    </location>
</feature>
<evidence type="ECO:0000256" key="1">
    <source>
        <dbReference type="SAM" id="Phobius"/>
    </source>
</evidence>
<proteinExistence type="predicted"/>
<keyword evidence="1" id="KW-1133">Transmembrane helix</keyword>
<organism evidence="3">
    <name type="scientific">freshwater metagenome</name>
    <dbReference type="NCBI Taxonomy" id="449393"/>
    <lineage>
        <taxon>unclassified sequences</taxon>
        <taxon>metagenomes</taxon>
        <taxon>ecological metagenomes</taxon>
    </lineage>
</organism>
<keyword evidence="1" id="KW-0472">Membrane</keyword>
<dbReference type="EMBL" id="CAEZXP010000003">
    <property type="protein sequence ID" value="CAB4699793.1"/>
    <property type="molecule type" value="Genomic_DNA"/>
</dbReference>
<dbReference type="PANTHER" id="PTHR22911:SF137">
    <property type="entry name" value="SOLUTE CARRIER FAMILY 35 MEMBER G2-RELATED"/>
    <property type="match status" value="1"/>
</dbReference>
<dbReference type="Pfam" id="PF00892">
    <property type="entry name" value="EamA"/>
    <property type="match status" value="2"/>
</dbReference>
<feature type="transmembrane region" description="Helical" evidence="1">
    <location>
        <begin position="206"/>
        <end position="225"/>
    </location>
</feature>
<feature type="domain" description="EamA" evidence="2">
    <location>
        <begin position="146"/>
        <end position="275"/>
    </location>
</feature>
<feature type="transmembrane region" description="Helical" evidence="1">
    <location>
        <begin position="6"/>
        <end position="26"/>
    </location>
</feature>
<feature type="transmembrane region" description="Helical" evidence="1">
    <location>
        <begin position="90"/>
        <end position="109"/>
    </location>
</feature>
<gene>
    <name evidence="3" type="ORF">UFOPK2399_01273</name>
</gene>
<dbReference type="PANTHER" id="PTHR22911">
    <property type="entry name" value="ACYL-MALONYL CONDENSING ENZYME-RELATED"/>
    <property type="match status" value="1"/>
</dbReference>
<reference evidence="3" key="1">
    <citation type="submission" date="2020-05" db="EMBL/GenBank/DDBJ databases">
        <authorList>
            <person name="Chiriac C."/>
            <person name="Salcher M."/>
            <person name="Ghai R."/>
            <person name="Kavagutti S V."/>
        </authorList>
    </citation>
    <scope>NUCLEOTIDE SEQUENCE</scope>
</reference>
<dbReference type="InterPro" id="IPR000620">
    <property type="entry name" value="EamA_dom"/>
</dbReference>
<feature type="transmembrane region" description="Helical" evidence="1">
    <location>
        <begin position="33"/>
        <end position="55"/>
    </location>
</feature>
<keyword evidence="1" id="KW-0812">Transmembrane</keyword>
<accession>A0A6J6PS02</accession>
<feature type="transmembrane region" description="Helical" evidence="1">
    <location>
        <begin position="231"/>
        <end position="254"/>
    </location>
</feature>
<protein>
    <submittedName>
        <fullName evidence="3">Unannotated protein</fullName>
    </submittedName>
</protein>
<feature type="transmembrane region" description="Helical" evidence="1">
    <location>
        <begin position="115"/>
        <end position="134"/>
    </location>
</feature>
<evidence type="ECO:0000313" key="3">
    <source>
        <dbReference type="EMBL" id="CAB4699793.1"/>
    </source>
</evidence>
<feature type="transmembrane region" description="Helical" evidence="1">
    <location>
        <begin position="146"/>
        <end position="167"/>
    </location>
</feature>
<name>A0A6J6PS02_9ZZZZ</name>
<dbReference type="SUPFAM" id="SSF103481">
    <property type="entry name" value="Multidrug resistance efflux transporter EmrE"/>
    <property type="match status" value="2"/>
</dbReference>